<dbReference type="AlphaFoldDB" id="A0AAV2TIS2"/>
<proteinExistence type="predicted"/>
<comment type="caution">
    <text evidence="1">The sequence shown here is derived from an EMBL/GenBank/DDBJ whole genome shotgun (WGS) entry which is preliminary data.</text>
</comment>
<name>A0AAV2TIS2_CALDB</name>
<protein>
    <submittedName>
        <fullName evidence="1">Uncharacterized protein</fullName>
    </submittedName>
</protein>
<evidence type="ECO:0000313" key="2">
    <source>
        <dbReference type="Proteomes" id="UP001497525"/>
    </source>
</evidence>
<gene>
    <name evidence="1" type="ORF">CDAUBV1_LOCUS10691</name>
</gene>
<evidence type="ECO:0000313" key="1">
    <source>
        <dbReference type="EMBL" id="CAL5136555.1"/>
    </source>
</evidence>
<sequence>MPEQDRTPSSSHSLTTLRCRCCAARLTKPKQLFEVEVEVTLDRPDRAGLVDPLQRAAYRQPRILLNMSSTRTLSLLGLSSEALASGPQINPKEILYKRLENVVGLVIRIEKNLEINDPNSVGRILVVEVPAD</sequence>
<reference evidence="1" key="1">
    <citation type="submission" date="2024-06" db="EMBL/GenBank/DDBJ databases">
        <authorList>
            <person name="Liu X."/>
            <person name="Lenzi L."/>
            <person name="Haldenby T S."/>
            <person name="Uol C."/>
        </authorList>
    </citation>
    <scope>NUCLEOTIDE SEQUENCE</scope>
</reference>
<dbReference type="EMBL" id="CAXLJL010000334">
    <property type="protein sequence ID" value="CAL5136555.1"/>
    <property type="molecule type" value="Genomic_DNA"/>
</dbReference>
<dbReference type="Proteomes" id="UP001497525">
    <property type="component" value="Unassembled WGS sequence"/>
</dbReference>
<accession>A0AAV2TIS2</accession>
<organism evidence="1 2">
    <name type="scientific">Calicophoron daubneyi</name>
    <name type="common">Rumen fluke</name>
    <name type="synonym">Paramphistomum daubneyi</name>
    <dbReference type="NCBI Taxonomy" id="300641"/>
    <lineage>
        <taxon>Eukaryota</taxon>
        <taxon>Metazoa</taxon>
        <taxon>Spiralia</taxon>
        <taxon>Lophotrochozoa</taxon>
        <taxon>Platyhelminthes</taxon>
        <taxon>Trematoda</taxon>
        <taxon>Digenea</taxon>
        <taxon>Plagiorchiida</taxon>
        <taxon>Pronocephalata</taxon>
        <taxon>Paramphistomoidea</taxon>
        <taxon>Paramphistomidae</taxon>
        <taxon>Calicophoron</taxon>
    </lineage>
</organism>